<gene>
    <name evidence="1" type="ORF">P8A19_27280</name>
</gene>
<accession>A0ABY9IUI0</accession>
<dbReference type="EMBL" id="CP120988">
    <property type="protein sequence ID" value="WLQ58905.1"/>
    <property type="molecule type" value="Genomic_DNA"/>
</dbReference>
<keyword evidence="2" id="KW-1185">Reference proteome</keyword>
<dbReference type="RefSeq" id="WP_306070137.1">
    <property type="nucleotide sequence ID" value="NZ_CP120988.1"/>
</dbReference>
<sequence>MSEGRPTDAYRCGQLYAALETLQLLADIGSRALGRADTRENAARRPRTHMTEPLIMVGRSLHSARLRGRAAAAGAVFRMIPDLLPAARDLPGSQDAGQCEEFARGRREQLEVIGKETAAL</sequence>
<organism evidence="1 2">
    <name type="scientific">Streptomyces poriferorum</name>
    <dbReference type="NCBI Taxonomy" id="2798799"/>
    <lineage>
        <taxon>Bacteria</taxon>
        <taxon>Bacillati</taxon>
        <taxon>Actinomycetota</taxon>
        <taxon>Actinomycetes</taxon>
        <taxon>Kitasatosporales</taxon>
        <taxon>Streptomycetaceae</taxon>
        <taxon>Streptomyces</taxon>
    </lineage>
</organism>
<reference evidence="1 2" key="1">
    <citation type="submission" date="2023-03" db="EMBL/GenBank/DDBJ databases">
        <title>Isolation and description of six Streptomyces strains from soil environments, able to metabolize different microbial glucans.</title>
        <authorList>
            <person name="Widen T."/>
            <person name="Larsbrink J."/>
        </authorList>
    </citation>
    <scope>NUCLEOTIDE SEQUENCE [LARGE SCALE GENOMIC DNA]</scope>
    <source>
        <strain evidence="1 2">Alt2</strain>
    </source>
</reference>
<proteinExistence type="predicted"/>
<evidence type="ECO:0000313" key="1">
    <source>
        <dbReference type="EMBL" id="WLQ58905.1"/>
    </source>
</evidence>
<name>A0ABY9IUI0_9ACTN</name>
<evidence type="ECO:0000313" key="2">
    <source>
        <dbReference type="Proteomes" id="UP001235744"/>
    </source>
</evidence>
<protein>
    <submittedName>
        <fullName evidence="1">Uncharacterized protein</fullName>
    </submittedName>
</protein>
<dbReference type="Proteomes" id="UP001235744">
    <property type="component" value="Chromosome"/>
</dbReference>